<evidence type="ECO:0000313" key="3">
    <source>
        <dbReference type="Proteomes" id="UP000252118"/>
    </source>
</evidence>
<accession>A0A366EV44</accession>
<name>A0A366EV44_9BACI</name>
<dbReference type="Pfam" id="PF13789">
    <property type="entry name" value="DUF4181"/>
    <property type="match status" value="1"/>
</dbReference>
<keyword evidence="1" id="KW-0472">Membrane</keyword>
<proteinExistence type="predicted"/>
<dbReference type="EMBL" id="QNRJ01000003">
    <property type="protein sequence ID" value="RBP06204.1"/>
    <property type="molecule type" value="Genomic_DNA"/>
</dbReference>
<dbReference type="OrthoDB" id="2428213at2"/>
<feature type="transmembrane region" description="Helical" evidence="1">
    <location>
        <begin position="52"/>
        <end position="71"/>
    </location>
</feature>
<evidence type="ECO:0000313" key="2">
    <source>
        <dbReference type="EMBL" id="RBP06204.1"/>
    </source>
</evidence>
<keyword evidence="1" id="KW-0812">Transmembrane</keyword>
<keyword evidence="1" id="KW-1133">Transmembrane helix</keyword>
<dbReference type="AlphaFoldDB" id="A0A366EV44"/>
<feature type="transmembrane region" description="Helical" evidence="1">
    <location>
        <begin position="6"/>
        <end position="26"/>
    </location>
</feature>
<feature type="transmembrane region" description="Helical" evidence="1">
    <location>
        <begin position="77"/>
        <end position="98"/>
    </location>
</feature>
<gene>
    <name evidence="2" type="ORF">DET59_103336</name>
</gene>
<protein>
    <submittedName>
        <fullName evidence="2">Uncharacterized protein DUF4181</fullName>
    </submittedName>
</protein>
<feature type="transmembrane region" description="Helical" evidence="1">
    <location>
        <begin position="119"/>
        <end position="138"/>
    </location>
</feature>
<sequence length="139" mass="16796">MDQFWLKAFLFIASYALLIFLFNKGMRKWFKVKKKKHFSYHHLNKKHKWIDWTIRITFAILIVIGGFYNATQPPLERMWFFETHVLLIVLFTLSETVTAVMEKRYAENRNDYKFTISQLVFFSLSLLLIFSTDFFGVFD</sequence>
<comment type="caution">
    <text evidence="2">The sequence shown here is derived from an EMBL/GenBank/DDBJ whole genome shotgun (WGS) entry which is preliminary data.</text>
</comment>
<dbReference type="Proteomes" id="UP000252118">
    <property type="component" value="Unassembled WGS sequence"/>
</dbReference>
<reference evidence="2 3" key="1">
    <citation type="submission" date="2018-06" db="EMBL/GenBank/DDBJ databases">
        <title>Freshwater and sediment microbial communities from various areas in North America, analyzing microbe dynamics in response to fracking.</title>
        <authorList>
            <person name="Lamendella R."/>
        </authorList>
    </citation>
    <scope>NUCLEOTIDE SEQUENCE [LARGE SCALE GENOMIC DNA]</scope>
    <source>
        <strain evidence="2 3">97B</strain>
    </source>
</reference>
<evidence type="ECO:0000256" key="1">
    <source>
        <dbReference type="SAM" id="Phobius"/>
    </source>
</evidence>
<dbReference type="RefSeq" id="WP_113968751.1">
    <property type="nucleotide sequence ID" value="NZ_QNRJ01000003.1"/>
</dbReference>
<organism evidence="2 3">
    <name type="scientific">Rossellomorea aquimaris</name>
    <dbReference type="NCBI Taxonomy" id="189382"/>
    <lineage>
        <taxon>Bacteria</taxon>
        <taxon>Bacillati</taxon>
        <taxon>Bacillota</taxon>
        <taxon>Bacilli</taxon>
        <taxon>Bacillales</taxon>
        <taxon>Bacillaceae</taxon>
        <taxon>Rossellomorea</taxon>
    </lineage>
</organism>
<dbReference type="InterPro" id="IPR025441">
    <property type="entry name" value="DUF4181"/>
</dbReference>